<organism evidence="1 2">
    <name type="scientific">Kordia periserrulae</name>
    <dbReference type="NCBI Taxonomy" id="701523"/>
    <lineage>
        <taxon>Bacteria</taxon>
        <taxon>Pseudomonadati</taxon>
        <taxon>Bacteroidota</taxon>
        <taxon>Flavobacteriia</taxon>
        <taxon>Flavobacteriales</taxon>
        <taxon>Flavobacteriaceae</taxon>
        <taxon>Kordia</taxon>
    </lineage>
</organism>
<reference evidence="1 2" key="1">
    <citation type="submission" date="2018-04" db="EMBL/GenBank/DDBJ databases">
        <title>Genomic Encyclopedia of Archaeal and Bacterial Type Strains, Phase II (KMG-II): from individual species to whole genera.</title>
        <authorList>
            <person name="Goeker M."/>
        </authorList>
    </citation>
    <scope>NUCLEOTIDE SEQUENCE [LARGE SCALE GENOMIC DNA]</scope>
    <source>
        <strain evidence="1 2">DSM 25731</strain>
    </source>
</reference>
<sequence>MKKQLKKLTFVKERISMLDSKAVLGGAAPNDGGDTPDEPIKNVTFLHEGCGLSVHRPACGEPDSIYYCDI</sequence>
<gene>
    <name evidence="1" type="ORF">C8N46_101382</name>
</gene>
<accession>A0A2T6C670</accession>
<keyword evidence="2" id="KW-1185">Reference proteome</keyword>
<evidence type="ECO:0000313" key="1">
    <source>
        <dbReference type="EMBL" id="PTX63776.1"/>
    </source>
</evidence>
<dbReference type="Proteomes" id="UP000244090">
    <property type="component" value="Unassembled WGS sequence"/>
</dbReference>
<protein>
    <submittedName>
        <fullName evidence="1">Uncharacterized protein</fullName>
    </submittedName>
</protein>
<dbReference type="AlphaFoldDB" id="A0A2T6C670"/>
<comment type="caution">
    <text evidence="1">The sequence shown here is derived from an EMBL/GenBank/DDBJ whole genome shotgun (WGS) entry which is preliminary data.</text>
</comment>
<name>A0A2T6C670_9FLAO</name>
<dbReference type="OrthoDB" id="1452943at2"/>
<dbReference type="RefSeq" id="WP_108113149.1">
    <property type="nucleotide sequence ID" value="NZ_QBKT01000001.1"/>
</dbReference>
<proteinExistence type="predicted"/>
<evidence type="ECO:0000313" key="2">
    <source>
        <dbReference type="Proteomes" id="UP000244090"/>
    </source>
</evidence>
<dbReference type="EMBL" id="QBKT01000001">
    <property type="protein sequence ID" value="PTX63776.1"/>
    <property type="molecule type" value="Genomic_DNA"/>
</dbReference>